<protein>
    <submittedName>
        <fullName evidence="2">Uncharacterized protein</fullName>
    </submittedName>
</protein>
<accession>A0A423X5V9</accession>
<dbReference type="AlphaFoldDB" id="A0A423X5V9"/>
<keyword evidence="3" id="KW-1185">Reference proteome</keyword>
<name>A0A423X5V9_9PEZI</name>
<evidence type="ECO:0000313" key="3">
    <source>
        <dbReference type="Proteomes" id="UP000283895"/>
    </source>
</evidence>
<gene>
    <name evidence="2" type="ORF">VMCG_00888</name>
</gene>
<proteinExistence type="predicted"/>
<organism evidence="2 3">
    <name type="scientific">Cytospora schulzeri</name>
    <dbReference type="NCBI Taxonomy" id="448051"/>
    <lineage>
        <taxon>Eukaryota</taxon>
        <taxon>Fungi</taxon>
        <taxon>Dikarya</taxon>
        <taxon>Ascomycota</taxon>
        <taxon>Pezizomycotina</taxon>
        <taxon>Sordariomycetes</taxon>
        <taxon>Sordariomycetidae</taxon>
        <taxon>Diaporthales</taxon>
        <taxon>Cytosporaceae</taxon>
        <taxon>Cytospora</taxon>
    </lineage>
</organism>
<sequence>MPPVKRKSVPQQTEEPHPQSSVKTRPLPKRSRLDEPSSVSSGHAERHLTPAEPRAGTQGSVEPDTAVEPDDCNSQTGDLTQCIISLDKSEVSGLLMTWCHIHRPLRDDIVRVSNHILQSTSVVSAEGETSGAGDPSFVQRITCLSDETAKGLLLCWAPSFEPLAAAVMNIISHKPTPTPQEGGPVSEPRAVVPEPRAGEKTTATTIDLTDDSRPEGVDTDNSSPTHDEHTNQPAGPPMPGTPAERTTDHDTENTDINSVELAADNCQELAKARDKLLAHDKNLDEELCSHEFGRFRGKDRVSESAAAILKQLDDSCEAIDRFMGSETSINREELSFYACAALLGMATAIMREAREHHGFRGPNALGRFRQPRPVDLLFEKFWSQVPPSLRTRCRQWRTRRGLSFEQECKLLVSVCVVRRMMPRLQMALRDIDEWEPPLPVLSQDKIDFNGQFRNFNDWLTEYWCTFDRKAQAPECAKRIMRLVFENLRWIFGAAMSQSSPQTRRDAVLAIVSITNNVVFSIGNSGIDEPSQLVKSLRWLFDHHGGFVADYIEGICSRMGQAEKYLLLVEDFGCPTWLITNDSERIDEVLRVYAFHSADGLKTLDSSDLIDRWVNPDSQTQT</sequence>
<comment type="caution">
    <text evidence="2">The sequence shown here is derived from an EMBL/GenBank/DDBJ whole genome shotgun (WGS) entry which is preliminary data.</text>
</comment>
<dbReference type="EMBL" id="LKEA01000002">
    <property type="protein sequence ID" value="ROW11329.1"/>
    <property type="molecule type" value="Genomic_DNA"/>
</dbReference>
<evidence type="ECO:0000256" key="1">
    <source>
        <dbReference type="SAM" id="MobiDB-lite"/>
    </source>
</evidence>
<feature type="region of interest" description="Disordered" evidence="1">
    <location>
        <begin position="174"/>
        <end position="251"/>
    </location>
</feature>
<reference evidence="2 3" key="1">
    <citation type="submission" date="2015-09" db="EMBL/GenBank/DDBJ databases">
        <title>Host preference determinants of Valsa canker pathogens revealed by comparative genomics.</title>
        <authorList>
            <person name="Yin Z."/>
            <person name="Huang L."/>
        </authorList>
    </citation>
    <scope>NUCLEOTIDE SEQUENCE [LARGE SCALE GENOMIC DNA]</scope>
    <source>
        <strain evidence="2 3">03-1</strain>
    </source>
</reference>
<feature type="region of interest" description="Disordered" evidence="1">
    <location>
        <begin position="1"/>
        <end position="74"/>
    </location>
</feature>
<dbReference type="Proteomes" id="UP000283895">
    <property type="component" value="Unassembled WGS sequence"/>
</dbReference>
<evidence type="ECO:0000313" key="2">
    <source>
        <dbReference type="EMBL" id="ROW11329.1"/>
    </source>
</evidence>
<feature type="compositionally biased region" description="Polar residues" evidence="1">
    <location>
        <begin position="9"/>
        <end position="23"/>
    </location>
</feature>